<dbReference type="AlphaFoldDB" id="A0A7U7G6D3"/>
<organism evidence="1 2">
    <name type="scientific">Parasaccharibacter apium</name>
    <dbReference type="NCBI Taxonomy" id="1510841"/>
    <lineage>
        <taxon>Bacteria</taxon>
        <taxon>Pseudomonadati</taxon>
        <taxon>Pseudomonadota</taxon>
        <taxon>Alphaproteobacteria</taxon>
        <taxon>Acetobacterales</taxon>
        <taxon>Acetobacteraceae</taxon>
        <taxon>Parasaccharibacter</taxon>
    </lineage>
</organism>
<comment type="caution">
    <text evidence="1">The sequence shown here is derived from an EMBL/GenBank/DDBJ whole genome shotgun (WGS) entry which is preliminary data.</text>
</comment>
<evidence type="ECO:0000313" key="2">
    <source>
        <dbReference type="Proteomes" id="UP000027590"/>
    </source>
</evidence>
<dbReference type="Proteomes" id="UP000027590">
    <property type="component" value="Unassembled WGS sequence"/>
</dbReference>
<sequence length="48" mass="5169">MTTAIDLCRRALMRLGTQSGITAFDDGSVEAVSAPPIMTMCYRESITS</sequence>
<reference evidence="1 2" key="2">
    <citation type="journal article" date="2014" name="PLoS ONE">
        <title>Evolution of mitochondria reconstructed from the energy metabolism of living bacteria.</title>
        <authorList>
            <person name="Degli Esposti M."/>
            <person name="Chouaia B."/>
            <person name="Comandatore F."/>
            <person name="Crotti E."/>
            <person name="Sassera D."/>
            <person name="Lievens P.M."/>
            <person name="Daffonchio D."/>
            <person name="Bandi C."/>
        </authorList>
    </citation>
    <scope>NUCLEOTIDE SEQUENCE [LARGE SCALE GENOMIC DNA]</scope>
    <source>
        <strain evidence="2">AM169</strain>
    </source>
</reference>
<evidence type="ECO:0000313" key="1">
    <source>
        <dbReference type="EMBL" id="CDG33948.1"/>
    </source>
</evidence>
<dbReference type="EMBL" id="CBLY010000006">
    <property type="protein sequence ID" value="CDG33948.1"/>
    <property type="molecule type" value="Genomic_DNA"/>
</dbReference>
<protein>
    <submittedName>
        <fullName evidence="1">Uncharacterized protein</fullName>
    </submittedName>
</protein>
<name>A0A7U7G6D3_9PROT</name>
<accession>A0A7U7G6D3</accession>
<reference evidence="1 2" key="1">
    <citation type="journal article" date="2014" name="Genome Biol. Evol.">
        <title>Acetic acid bacteria genomes reveal functional traits for adaptation to life in insect guts.</title>
        <authorList>
            <person name="Chouaia B."/>
            <person name="Gaiarsa S."/>
            <person name="Crotti E."/>
            <person name="Comandatore F."/>
            <person name="Degli Esposti M."/>
            <person name="Ricci I."/>
            <person name="Alma A."/>
            <person name="Favia G."/>
            <person name="Bandi C."/>
            <person name="Daffonchio D."/>
        </authorList>
    </citation>
    <scope>NUCLEOTIDE SEQUENCE [LARGE SCALE GENOMIC DNA]</scope>
    <source>
        <strain evidence="2">AM169</strain>
    </source>
</reference>
<proteinExistence type="predicted"/>
<dbReference type="RefSeq" id="WP_166651616.1">
    <property type="nucleotide sequence ID" value="NZ_CBLY010000006.1"/>
</dbReference>
<gene>
    <name evidence="1" type="ORF">SACS_1210</name>
</gene>